<protein>
    <submittedName>
        <fullName evidence="2">Uncharacterized protein</fullName>
    </submittedName>
</protein>
<sequence>MVGWLLGLGGGFTLGPLFLELGIPPQIETFAMTFSSSMSVADCLLKQFPVPYGNLISEASSIGPI</sequence>
<comment type="similarity">
    <text evidence="1">Belongs to the 4-toluene sulfonate uptake permease (TSUP) (TC 2.A.102) family.</text>
</comment>
<proteinExistence type="inferred from homology"/>
<dbReference type="Gramene" id="Kaladp0092s0150.1.v1.1">
    <property type="protein sequence ID" value="Kaladp0092s0150.1.v1.1"/>
    <property type="gene ID" value="Kaladp0092s0150.v1.1"/>
</dbReference>
<name>A0A7N0UXL5_KALFE</name>
<dbReference type="Proteomes" id="UP000594263">
    <property type="component" value="Unplaced"/>
</dbReference>
<accession>A0A7N0UXL5</accession>
<evidence type="ECO:0000313" key="3">
    <source>
        <dbReference type="Proteomes" id="UP000594263"/>
    </source>
</evidence>
<dbReference type="PANTHER" id="PTHR14255:SF48">
    <property type="entry name" value="SULFITE EXPORTER TAUE_SAFE FAMILY PROTEIN 3-LIKE"/>
    <property type="match status" value="1"/>
</dbReference>
<dbReference type="GO" id="GO:0031464">
    <property type="term" value="C:Cul4A-RING E3 ubiquitin ligase complex"/>
    <property type="evidence" value="ECO:0007669"/>
    <property type="project" value="TreeGrafter"/>
</dbReference>
<keyword evidence="3" id="KW-1185">Reference proteome</keyword>
<evidence type="ECO:0000256" key="1">
    <source>
        <dbReference type="ARBA" id="ARBA00009142"/>
    </source>
</evidence>
<reference evidence="2" key="1">
    <citation type="submission" date="2021-01" db="UniProtKB">
        <authorList>
            <consortium name="EnsemblPlants"/>
        </authorList>
    </citation>
    <scope>IDENTIFICATION</scope>
</reference>
<dbReference type="PANTHER" id="PTHR14255">
    <property type="entry name" value="CEREBLON"/>
    <property type="match status" value="1"/>
</dbReference>
<dbReference type="EnsemblPlants" id="Kaladp0092s0150.1.v1.1">
    <property type="protein sequence ID" value="Kaladp0092s0150.1.v1.1"/>
    <property type="gene ID" value="Kaladp0092s0150.v1.1"/>
</dbReference>
<dbReference type="AlphaFoldDB" id="A0A7N0UXL5"/>
<dbReference type="GO" id="GO:0016567">
    <property type="term" value="P:protein ubiquitination"/>
    <property type="evidence" value="ECO:0007669"/>
    <property type="project" value="TreeGrafter"/>
</dbReference>
<evidence type="ECO:0000313" key="2">
    <source>
        <dbReference type="EnsemblPlants" id="Kaladp0092s0150.1.v1.1"/>
    </source>
</evidence>
<organism evidence="2 3">
    <name type="scientific">Kalanchoe fedtschenkoi</name>
    <name type="common">Lavender scallops</name>
    <name type="synonym">South American air plant</name>
    <dbReference type="NCBI Taxonomy" id="63787"/>
    <lineage>
        <taxon>Eukaryota</taxon>
        <taxon>Viridiplantae</taxon>
        <taxon>Streptophyta</taxon>
        <taxon>Embryophyta</taxon>
        <taxon>Tracheophyta</taxon>
        <taxon>Spermatophyta</taxon>
        <taxon>Magnoliopsida</taxon>
        <taxon>eudicotyledons</taxon>
        <taxon>Gunneridae</taxon>
        <taxon>Pentapetalae</taxon>
        <taxon>Saxifragales</taxon>
        <taxon>Crassulaceae</taxon>
        <taxon>Kalanchoe</taxon>
    </lineage>
</organism>